<dbReference type="InterPro" id="IPR001164">
    <property type="entry name" value="ArfGAP_dom"/>
</dbReference>
<dbReference type="Gene3D" id="3.10.400.20">
    <property type="match status" value="1"/>
</dbReference>
<dbReference type="CDD" id="cd11610">
    <property type="entry name" value="eIF2D_N"/>
    <property type="match status" value="1"/>
</dbReference>
<dbReference type="InterPro" id="IPR038508">
    <property type="entry name" value="ArfGAP_dom_sf"/>
</dbReference>
<dbReference type="Proteomes" id="UP000663828">
    <property type="component" value="Unassembled WGS sequence"/>
</dbReference>
<dbReference type="Pfam" id="PF01412">
    <property type="entry name" value="ArfGap"/>
    <property type="match status" value="1"/>
</dbReference>
<dbReference type="FunFam" id="1.10.220.150:FF:000009">
    <property type="entry name" value="stromal membrane-associated protein 1 isoform X1"/>
    <property type="match status" value="1"/>
</dbReference>
<dbReference type="PROSITE" id="PS50296">
    <property type="entry name" value="SUI1"/>
    <property type="match status" value="1"/>
</dbReference>
<feature type="domain" description="Arf-GAP" evidence="8">
    <location>
        <begin position="17"/>
        <end position="135"/>
    </location>
</feature>
<keyword evidence="4 6" id="KW-0863">Zinc-finger</keyword>
<keyword evidence="11" id="KW-1185">Reference proteome</keyword>
<dbReference type="CDD" id="cd21156">
    <property type="entry name" value="PUA_eIF2d-like"/>
    <property type="match status" value="1"/>
</dbReference>
<dbReference type="GO" id="GO:0001731">
    <property type="term" value="P:formation of translation preinitiation complex"/>
    <property type="evidence" value="ECO:0007669"/>
    <property type="project" value="InterPro"/>
</dbReference>
<dbReference type="SMART" id="SM00105">
    <property type="entry name" value="ArfGap"/>
    <property type="match status" value="1"/>
</dbReference>
<dbReference type="PROSITE" id="PS50115">
    <property type="entry name" value="ARFGAP"/>
    <property type="match status" value="1"/>
</dbReference>
<dbReference type="Pfam" id="PF25304">
    <property type="entry name" value="WHD_eIF2D"/>
    <property type="match status" value="1"/>
</dbReference>
<evidence type="ECO:0000256" key="4">
    <source>
        <dbReference type="ARBA" id="ARBA00022771"/>
    </source>
</evidence>
<reference evidence="10" key="1">
    <citation type="submission" date="2021-02" db="EMBL/GenBank/DDBJ databases">
        <authorList>
            <person name="Nowell W R."/>
        </authorList>
    </citation>
    <scope>NUCLEOTIDE SEQUENCE</scope>
</reference>
<accession>A0A814SBE2</accession>
<evidence type="ECO:0000259" key="8">
    <source>
        <dbReference type="PROSITE" id="PS50115"/>
    </source>
</evidence>
<evidence type="ECO:0000313" key="11">
    <source>
        <dbReference type="Proteomes" id="UP000663828"/>
    </source>
</evidence>
<proteinExistence type="predicted"/>
<dbReference type="InterPro" id="IPR037278">
    <property type="entry name" value="ARFGAP/RecO"/>
</dbReference>
<dbReference type="InterPro" id="IPR057429">
    <property type="entry name" value="WH_eIF2D"/>
</dbReference>
<dbReference type="InterPro" id="IPR041366">
    <property type="entry name" value="Pre-PUA"/>
</dbReference>
<keyword evidence="2" id="KW-0963">Cytoplasm</keyword>
<feature type="compositionally biased region" description="Polar residues" evidence="7">
    <location>
        <begin position="152"/>
        <end position="162"/>
    </location>
</feature>
<dbReference type="EMBL" id="CAJNOR010001448">
    <property type="protein sequence ID" value="CAF1144838.1"/>
    <property type="molecule type" value="Genomic_DNA"/>
</dbReference>
<organism evidence="10 11">
    <name type="scientific">Adineta ricciae</name>
    <name type="common">Rotifer</name>
    <dbReference type="NCBI Taxonomy" id="249248"/>
    <lineage>
        <taxon>Eukaryota</taxon>
        <taxon>Metazoa</taxon>
        <taxon>Spiralia</taxon>
        <taxon>Gnathifera</taxon>
        <taxon>Rotifera</taxon>
        <taxon>Eurotatoria</taxon>
        <taxon>Bdelloidea</taxon>
        <taxon>Adinetida</taxon>
        <taxon>Adinetidae</taxon>
        <taxon>Adineta</taxon>
    </lineage>
</organism>
<dbReference type="InterPro" id="IPR048248">
    <property type="entry name" value="PUA_eIF2d-like"/>
</dbReference>
<sequence>MTFRLDREKSKMQEKYQIMLAHMLREEDNKYCVDCDAKSPRWTSWNIGVFICIRCAGFHRNLGVHISKVKSVNLDSWTSEQIASMQVMGNSRARAVYEANLPDGFRRPQSDSTLETFIRSKYEQRKWIAKEWIPPEITVPSCTIVLIESETNQQRVETTSESAPKEKLTRKTKPFTMPNVSGNPIRQSEQSSPPPFTQTPTIENKTEDLLNLDEPSVISASNTTSSSLLDPLQQLFISTPENKNDVHAQSRSIDKDLESAFAPLNDCVVINDGIMSNEKIMALFNKSQSTVITPPSMNQNPNVSSSIFAYPTPTQHSQFIPPQKSVSITTNLYQHAGHIGPSVHQRFPLHIDINYQNPSSMHASTFASNQIMFRKDFKSKGNTQVKSSDRKKLRQQFQQIFPSIPDDILSLIIPLGKGEDFTSCKLLLSTGDDIFVYSTNKTPWFFVVEDSENKKDRILPTVYLLWKHPDLLSLKFHTHKHVFSKLMNGADLMLPGLILPPGGVTLYTFRHVKRDDLCAICLDDNRYPIGIGQTTMDGEDMYMSGMKGRGIALIHLYQDALWNFGPRSEVPYEMESRVLFVTDQGAGETITDEQTAAATATTIAEASADIAALNINDEVTTASIPNECSDHPESMDEILDAIFFYLCQRKAKSYELPLLASHFYTIMQDCVPGLTLDLKLSSHKKFGKFLQHQQQIYNLISLEEIKPGVLAIISFNLTKNEQLDHFRTPAWLKTYLAKASNATAAATEAEHPIVKYTFPTITELWKSNSRVNELLGCSSSTHYLRSDEIRQAARSYVMRNNLNEDKQVKLDAVLARLFKKLDPSTKSIGWNELNTAVFDAMTPCTELLFSHLEQPIRMNGHIQAIELECVDRNRKRQTFIRHLDVYQIDLNELCKRIRQGASVSAVINEADESKRTDRVVMAQGNQISFVTRLLKDDFGVPSKYIKEI</sequence>
<dbReference type="GO" id="GO:0008270">
    <property type="term" value="F:zinc ion binding"/>
    <property type="evidence" value="ECO:0007669"/>
    <property type="project" value="UniProtKB-KW"/>
</dbReference>
<dbReference type="PANTHER" id="PTHR12217">
    <property type="entry name" value="EUKARYOTIC TRANSLATION INITIATION FACTOR 2D"/>
    <property type="match status" value="1"/>
</dbReference>
<dbReference type="InterPro" id="IPR044732">
    <property type="entry name" value="ArfGAP_SMAP1-like"/>
</dbReference>
<evidence type="ECO:0000256" key="3">
    <source>
        <dbReference type="ARBA" id="ARBA00022723"/>
    </source>
</evidence>
<dbReference type="InterPro" id="IPR039757">
    <property type="entry name" value="EIF2D"/>
</dbReference>
<dbReference type="Pfam" id="PF01253">
    <property type="entry name" value="SUI1"/>
    <property type="match status" value="1"/>
</dbReference>
<dbReference type="InterPro" id="IPR001950">
    <property type="entry name" value="SUI1"/>
</dbReference>
<dbReference type="FunFam" id="3.10.400.20:FF:000002">
    <property type="entry name" value="Eukaryotic translation initiation factor 2D"/>
    <property type="match status" value="1"/>
</dbReference>
<dbReference type="PRINTS" id="PR00405">
    <property type="entry name" value="REVINTRACTNG"/>
</dbReference>
<evidence type="ECO:0000256" key="6">
    <source>
        <dbReference type="PROSITE-ProRule" id="PRU00288"/>
    </source>
</evidence>
<dbReference type="PANTHER" id="PTHR12217:SF4">
    <property type="entry name" value="EUKARYOTIC TRANSLATION INITIATION FACTOR 2D"/>
    <property type="match status" value="1"/>
</dbReference>
<evidence type="ECO:0000313" key="10">
    <source>
        <dbReference type="EMBL" id="CAF1144838.1"/>
    </source>
</evidence>
<evidence type="ECO:0000256" key="5">
    <source>
        <dbReference type="ARBA" id="ARBA00022833"/>
    </source>
</evidence>
<keyword evidence="1" id="KW-0343">GTPase activation</keyword>
<keyword evidence="3" id="KW-0479">Metal-binding</keyword>
<feature type="region of interest" description="Disordered" evidence="7">
    <location>
        <begin position="152"/>
        <end position="201"/>
    </location>
</feature>
<dbReference type="InterPro" id="IPR036877">
    <property type="entry name" value="SUI1_dom_sf"/>
</dbReference>
<dbReference type="Pfam" id="PF26292">
    <property type="entry name" value="PUA_elF2D"/>
    <property type="match status" value="1"/>
</dbReference>
<comment type="caution">
    <text evidence="10">The sequence shown here is derived from an EMBL/GenBank/DDBJ whole genome shotgun (WGS) entry which is preliminary data.</text>
</comment>
<evidence type="ECO:0008006" key="12">
    <source>
        <dbReference type="Google" id="ProtNLM"/>
    </source>
</evidence>
<keyword evidence="5" id="KW-0862">Zinc</keyword>
<dbReference type="InterPro" id="IPR048247">
    <property type="entry name" value="eIF2D_N"/>
</dbReference>
<dbReference type="Gene3D" id="1.10.220.150">
    <property type="entry name" value="Arf GTPase activating protein"/>
    <property type="match status" value="1"/>
</dbReference>
<evidence type="ECO:0000256" key="1">
    <source>
        <dbReference type="ARBA" id="ARBA00022468"/>
    </source>
</evidence>
<dbReference type="SUPFAM" id="SSF88697">
    <property type="entry name" value="PUA domain-like"/>
    <property type="match status" value="1"/>
</dbReference>
<dbReference type="Pfam" id="PF17832">
    <property type="entry name" value="Pre-PUA"/>
    <property type="match status" value="1"/>
</dbReference>
<protein>
    <recommendedName>
        <fullName evidence="12">Eukaryotic translation initiation factor 2D</fullName>
    </recommendedName>
</protein>
<dbReference type="GO" id="GO:0003743">
    <property type="term" value="F:translation initiation factor activity"/>
    <property type="evidence" value="ECO:0007669"/>
    <property type="project" value="InterPro"/>
</dbReference>
<dbReference type="AlphaFoldDB" id="A0A814SBE2"/>
<name>A0A814SBE2_ADIRI</name>
<evidence type="ECO:0000259" key="9">
    <source>
        <dbReference type="PROSITE" id="PS50296"/>
    </source>
</evidence>
<dbReference type="PROSITE" id="PS50890">
    <property type="entry name" value="PUA"/>
    <property type="match status" value="1"/>
</dbReference>
<dbReference type="GO" id="GO:0005096">
    <property type="term" value="F:GTPase activator activity"/>
    <property type="evidence" value="ECO:0007669"/>
    <property type="project" value="UniProtKB-KW"/>
</dbReference>
<evidence type="ECO:0000256" key="7">
    <source>
        <dbReference type="SAM" id="MobiDB-lite"/>
    </source>
</evidence>
<dbReference type="SUPFAM" id="SSF57863">
    <property type="entry name" value="ArfGap/RecO-like zinc finger"/>
    <property type="match status" value="1"/>
</dbReference>
<dbReference type="InterPro" id="IPR015947">
    <property type="entry name" value="PUA-like_sf"/>
</dbReference>
<feature type="domain" description="SUI1" evidence="9">
    <location>
        <begin position="872"/>
        <end position="938"/>
    </location>
</feature>
<gene>
    <name evidence="10" type="ORF">XAT740_LOCUS20622</name>
</gene>
<dbReference type="SUPFAM" id="SSF55159">
    <property type="entry name" value="eIF1-like"/>
    <property type="match status" value="1"/>
</dbReference>
<evidence type="ECO:0000256" key="2">
    <source>
        <dbReference type="ARBA" id="ARBA00022490"/>
    </source>
</evidence>
<dbReference type="CDD" id="cd08839">
    <property type="entry name" value="ArfGap_SMAP"/>
    <property type="match status" value="1"/>
</dbReference>